<dbReference type="Proteomes" id="UP001162060">
    <property type="component" value="Unassembled WGS sequence"/>
</dbReference>
<sequence>MFTIKRKADESIEKYKARLVAKRLQQKYGIDYTETFSPVVKYVTLRMVIAFIKYFDWSLDQLDVVTAFLYGEMNGRVFRAIPEGVDIGEDFDCFELVKAIYGLKQASRVLNKTFLEFVCSIGFQASDFDPCLYLKVASGQCVLLLVFIDDVL</sequence>
<organism evidence="2 3">
    <name type="scientific">Peronospora matthiolae</name>
    <dbReference type="NCBI Taxonomy" id="2874970"/>
    <lineage>
        <taxon>Eukaryota</taxon>
        <taxon>Sar</taxon>
        <taxon>Stramenopiles</taxon>
        <taxon>Oomycota</taxon>
        <taxon>Peronosporomycetes</taxon>
        <taxon>Peronosporales</taxon>
        <taxon>Peronosporaceae</taxon>
        <taxon>Peronospora</taxon>
    </lineage>
</organism>
<feature type="domain" description="Reverse transcriptase Ty1/copia-type" evidence="1">
    <location>
        <begin position="4"/>
        <end position="152"/>
    </location>
</feature>
<evidence type="ECO:0000313" key="2">
    <source>
        <dbReference type="EMBL" id="CAK7930613.1"/>
    </source>
</evidence>
<protein>
    <recommendedName>
        <fullName evidence="1">Reverse transcriptase Ty1/copia-type domain-containing protein</fullName>
    </recommendedName>
</protein>
<dbReference type="EMBL" id="CAKLBY020000168">
    <property type="protein sequence ID" value="CAK7930613.1"/>
    <property type="molecule type" value="Genomic_DNA"/>
</dbReference>
<comment type="caution">
    <text evidence="2">The sequence shown here is derived from an EMBL/GenBank/DDBJ whole genome shotgun (WGS) entry which is preliminary data.</text>
</comment>
<evidence type="ECO:0000259" key="1">
    <source>
        <dbReference type="Pfam" id="PF07727"/>
    </source>
</evidence>
<proteinExistence type="predicted"/>
<gene>
    <name evidence="2" type="ORF">PM001_LOCUS15763</name>
</gene>
<dbReference type="Pfam" id="PF07727">
    <property type="entry name" value="RVT_2"/>
    <property type="match status" value="1"/>
</dbReference>
<reference evidence="2" key="1">
    <citation type="submission" date="2024-01" db="EMBL/GenBank/DDBJ databases">
        <authorList>
            <person name="Webb A."/>
        </authorList>
    </citation>
    <scope>NUCLEOTIDE SEQUENCE</scope>
    <source>
        <strain evidence="2">Pm1</strain>
    </source>
</reference>
<evidence type="ECO:0000313" key="3">
    <source>
        <dbReference type="Proteomes" id="UP001162060"/>
    </source>
</evidence>
<dbReference type="AlphaFoldDB" id="A0AAV1UBB8"/>
<dbReference type="InterPro" id="IPR013103">
    <property type="entry name" value="RVT_2"/>
</dbReference>
<accession>A0AAV1UBB8</accession>
<name>A0AAV1UBB8_9STRA</name>